<dbReference type="Gene3D" id="3.40.50.300">
    <property type="entry name" value="P-loop containing nucleotide triphosphate hydrolases"/>
    <property type="match status" value="1"/>
</dbReference>
<dbReference type="STRING" id="380248.SAMN05216251_125102"/>
<keyword evidence="7" id="KW-1185">Reference proteome</keyword>
<evidence type="ECO:0000313" key="7">
    <source>
        <dbReference type="Proteomes" id="UP000199323"/>
    </source>
</evidence>
<dbReference type="InterPro" id="IPR041664">
    <property type="entry name" value="AAA_16"/>
</dbReference>
<dbReference type="GO" id="GO:0003677">
    <property type="term" value="F:DNA binding"/>
    <property type="evidence" value="ECO:0007669"/>
    <property type="project" value="UniProtKB-UniRule"/>
</dbReference>
<dbReference type="SUPFAM" id="SSF48452">
    <property type="entry name" value="TPR-like"/>
    <property type="match status" value="2"/>
</dbReference>
<evidence type="ECO:0000256" key="4">
    <source>
        <dbReference type="PROSITE-ProRule" id="PRU01091"/>
    </source>
</evidence>
<evidence type="ECO:0000313" key="6">
    <source>
        <dbReference type="EMBL" id="SFF71604.1"/>
    </source>
</evidence>
<evidence type="ECO:0000259" key="5">
    <source>
        <dbReference type="PROSITE" id="PS51755"/>
    </source>
</evidence>
<evidence type="ECO:0000256" key="3">
    <source>
        <dbReference type="ARBA" id="ARBA00023125"/>
    </source>
</evidence>
<dbReference type="Pfam" id="PF13191">
    <property type="entry name" value="AAA_16"/>
    <property type="match status" value="1"/>
</dbReference>
<dbReference type="SMART" id="SM00862">
    <property type="entry name" value="Trans_reg_C"/>
    <property type="match status" value="1"/>
</dbReference>
<dbReference type="GO" id="GO:0006355">
    <property type="term" value="P:regulation of DNA-templated transcription"/>
    <property type="evidence" value="ECO:0007669"/>
    <property type="project" value="InterPro"/>
</dbReference>
<reference evidence="6 7" key="1">
    <citation type="submission" date="2016-10" db="EMBL/GenBank/DDBJ databases">
        <authorList>
            <person name="de Groot N.N."/>
        </authorList>
    </citation>
    <scope>NUCLEOTIDE SEQUENCE [LARGE SCALE GENOMIC DNA]</scope>
    <source>
        <strain evidence="6 7">CGMCC 4.3510</strain>
    </source>
</reference>
<dbReference type="InterPro" id="IPR036388">
    <property type="entry name" value="WH-like_DNA-bd_sf"/>
</dbReference>
<dbReference type="EMBL" id="FONG01000025">
    <property type="protein sequence ID" value="SFF71604.1"/>
    <property type="molecule type" value="Genomic_DNA"/>
</dbReference>
<dbReference type="InterPro" id="IPR005158">
    <property type="entry name" value="BTAD"/>
</dbReference>
<dbReference type="Proteomes" id="UP000199323">
    <property type="component" value="Unassembled WGS sequence"/>
</dbReference>
<sequence>MGARGTARPAHAGLQTKSRPQRGRRCCFAATAPEGGSLFWGVVGQDGDVRYRILGVTEARASENGAEVALGGGRLRAVLAVLALRVGRPVPAETLIEAVWAGDPPTDAAGALQALMSRLRRSLGRDAIVSEPGGYRLDTPRESVDLYEFERLAREGEAALAADDPATAAEALTSALALWRGPALADLPDRASAAARPEALRLAALRHRAEADLRLGRAADALPGLRAAVAEHPLDEAFRAQLLRALRAEGRTAEALAAYEEARTVLAETLGADPGPELRALHAELLRGSAAPARTGQARPQGNIRARLTSFVGRETELADIRADLASTRLVTLTGPGGSGKTRLAQEAADAAAARHPDGVWLAELAPLDDPSAVPHAVLSALGRRDTLIFGPGRERMPEASSGDDPLARLLEHCAQRRLLLVLDNCEHVIAAAADLTAELLAACPGVTVLATSREPLGVPGEVVRPVEPLPPPTAYRLFAERAATVRAETRGAARGGAPEDADAVREICRRLDGLPLAIELAAARLRALSPRQIADRLDDRFRLLTSGSRTVLPRQQTLRAVVDWSWDLLTAQERATLRGLSVFSGGCTLAAAEAVCGPDVLDTVAQLVDKSLVVAVHAPSPGQDVRYRLLETIHEYAAERAAAEPGELAAAERRHTAYFRDLARTADAELRRADQLLWLEVLEAELDNVRAALSRLIEAHTSDPAAPDDPGKRAVERDAIAIALSMGWFWWLRNYRDEAHSWLGRVTDLGGDPPPDPADPAFWPRLDLRMLHYFVQSDSASQEQWQTAEAQATAAMLAAAYSQGGPQAAKFPGLLWPFTSYLLGGTEEISRHTDDVVANCRAHGGAWEIAVALMLRTHIAVDTPGGLERADADWAELREMGERLGDRWIRAQVHGASAEIEVARGQYAAALADFEAAHRLGRELGAYGEGAFLLARMGDLAHRRGDDDEARKLVDQAAEEAELYSVWDAHTYIRYLQGLLCLRRGELRQARELCELAVRHMTDGTPPPTFQVVLTNLGARITAAEGDQAAALLGLAEAAGLALAEGCTEPVVGAQLDAAAEVLVELGDLRAAARMSAASAATRGPLPRTVPELAVADAVERRAREGLGEREWAAACAEGAVLDRTEAVAALLETAHALG</sequence>
<feature type="DNA-binding region" description="OmpR/PhoB-type" evidence="4">
    <location>
        <begin position="41"/>
        <end position="139"/>
    </location>
</feature>
<dbReference type="InterPro" id="IPR001867">
    <property type="entry name" value="OmpR/PhoB-type_DNA-bd"/>
</dbReference>
<gene>
    <name evidence="6" type="ORF">SAMN05216251_125102</name>
</gene>
<name>A0A1I2KX62_9ACTN</name>
<dbReference type="AlphaFoldDB" id="A0A1I2KX62"/>
<dbReference type="PROSITE" id="PS51755">
    <property type="entry name" value="OMPR_PHOB"/>
    <property type="match status" value="1"/>
</dbReference>
<dbReference type="SUPFAM" id="SSF46894">
    <property type="entry name" value="C-terminal effector domain of the bipartite response regulators"/>
    <property type="match status" value="1"/>
</dbReference>
<dbReference type="Gene3D" id="1.25.40.10">
    <property type="entry name" value="Tetratricopeptide repeat domain"/>
    <property type="match status" value="2"/>
</dbReference>
<dbReference type="SMART" id="SM00028">
    <property type="entry name" value="TPR"/>
    <property type="match status" value="4"/>
</dbReference>
<evidence type="ECO:0000256" key="1">
    <source>
        <dbReference type="ARBA" id="ARBA00005820"/>
    </source>
</evidence>
<dbReference type="CDD" id="cd15831">
    <property type="entry name" value="BTAD"/>
    <property type="match status" value="1"/>
</dbReference>
<dbReference type="InterPro" id="IPR027417">
    <property type="entry name" value="P-loop_NTPase"/>
</dbReference>
<dbReference type="PRINTS" id="PR00364">
    <property type="entry name" value="DISEASERSIST"/>
</dbReference>
<dbReference type="InterPro" id="IPR019734">
    <property type="entry name" value="TPR_rpt"/>
</dbReference>
<accession>A0A1I2KX62</accession>
<organism evidence="6 7">
    <name type="scientific">Actinacidiphila alni</name>
    <dbReference type="NCBI Taxonomy" id="380248"/>
    <lineage>
        <taxon>Bacteria</taxon>
        <taxon>Bacillati</taxon>
        <taxon>Actinomycetota</taxon>
        <taxon>Actinomycetes</taxon>
        <taxon>Kitasatosporales</taxon>
        <taxon>Streptomycetaceae</taxon>
        <taxon>Actinacidiphila</taxon>
    </lineage>
</organism>
<dbReference type="PANTHER" id="PTHR47691:SF3">
    <property type="entry name" value="HTH-TYPE TRANSCRIPTIONAL REGULATOR RV0890C-RELATED"/>
    <property type="match status" value="1"/>
</dbReference>
<protein>
    <submittedName>
        <fullName evidence="6">Predicted ATPase</fullName>
    </submittedName>
</protein>
<keyword evidence="3 4" id="KW-0238">DNA-binding</keyword>
<dbReference type="Pfam" id="PF03704">
    <property type="entry name" value="BTAD"/>
    <property type="match status" value="1"/>
</dbReference>
<dbReference type="Pfam" id="PF00486">
    <property type="entry name" value="Trans_reg_C"/>
    <property type="match status" value="1"/>
</dbReference>
<dbReference type="SUPFAM" id="SSF52540">
    <property type="entry name" value="P-loop containing nucleoside triphosphate hydrolases"/>
    <property type="match status" value="1"/>
</dbReference>
<dbReference type="PANTHER" id="PTHR47691">
    <property type="entry name" value="REGULATOR-RELATED"/>
    <property type="match status" value="1"/>
</dbReference>
<dbReference type="InterPro" id="IPR016032">
    <property type="entry name" value="Sig_transdc_resp-reg_C-effctor"/>
</dbReference>
<dbReference type="SMART" id="SM01043">
    <property type="entry name" value="BTAD"/>
    <property type="match status" value="1"/>
</dbReference>
<comment type="similarity">
    <text evidence="1">Belongs to the AfsR/DnrI/RedD regulatory family.</text>
</comment>
<evidence type="ECO:0000256" key="2">
    <source>
        <dbReference type="ARBA" id="ARBA00023012"/>
    </source>
</evidence>
<dbReference type="GO" id="GO:0000160">
    <property type="term" value="P:phosphorelay signal transduction system"/>
    <property type="evidence" value="ECO:0007669"/>
    <property type="project" value="UniProtKB-KW"/>
</dbReference>
<proteinExistence type="inferred from homology"/>
<keyword evidence="2" id="KW-0902">Two-component regulatory system</keyword>
<dbReference type="Gene3D" id="1.10.10.10">
    <property type="entry name" value="Winged helix-like DNA-binding domain superfamily/Winged helix DNA-binding domain"/>
    <property type="match status" value="1"/>
</dbReference>
<dbReference type="InterPro" id="IPR011990">
    <property type="entry name" value="TPR-like_helical_dom_sf"/>
</dbReference>
<feature type="domain" description="OmpR/PhoB-type" evidence="5">
    <location>
        <begin position="41"/>
        <end position="139"/>
    </location>
</feature>